<dbReference type="AlphaFoldDB" id="A0A4R2LJ33"/>
<keyword evidence="3" id="KW-1185">Reference proteome</keyword>
<dbReference type="OrthoDB" id="9798761at2"/>
<comment type="caution">
    <text evidence="2">The sequence shown here is derived from an EMBL/GenBank/DDBJ whole genome shotgun (WGS) entry which is preliminary data.</text>
</comment>
<gene>
    <name evidence="2" type="ORF">EV212_10382</name>
</gene>
<accession>A0A4R2LJ33</accession>
<sequence length="669" mass="79347">MEKESKNASNLSFWKLINKFRIEIPIIQRDYAQGREEHKTVRVNFLLAIKNAILNSQELNLDFIYGNVVNENNEKLSIFQPLDGQQRLTTLYLLHWYAYKKELDENKKINEILSHFTYETRISSREFCRELVVQPINFDNGDESIREIIEDSNWFFLSWKQDSTIRAMLKTIDDIHHEFKDIPNLWELLTKKNIITFYYLILEDFGLSDDLYIKMNARGRLLTPFENLKAELQSKILRHKWEEGKKVADCFSLKIDTYWTDFIWNNFQYEHSVDISHMRLISTLVMTNAALGKLAVKPEQRNEIIQRTQEDSFARNLVDYINEDTFNYICICYELYSTIDLQILNIPFCLWRHAPKKSITHEVLIEGSNPRTATSSYTHKVIFFAQTEYLIHCGSLFDQTSFEDWIRVVRNIVSRGDIDSDGKRPDIVRSPDTFVGAINLVHELSSGCSNIYEYLSTTPVKSTFAKEQIKEEIVKANIIQEYPQYKELLFKIEDNELLRGRITFALQCAGYNGDINSIEWDILRKVCNVFSDYFNSEDKLTDELRRTMLTIEVDGKYEFYHYWWSYWNVGQAVKRKLFVQFREIEYFIGSDYKEYFKKLVLLLTEKTYDEILREFIFPKDMPNWKRRLIKEETLLSGTSKYIAIPDDNSFCYLLKSRRPRDIDGGTKIE</sequence>
<dbReference type="Pfam" id="PF03235">
    <property type="entry name" value="GmrSD_N"/>
    <property type="match status" value="1"/>
</dbReference>
<protein>
    <submittedName>
        <fullName evidence="2">Uncharacterized protein DUF262</fullName>
    </submittedName>
</protein>
<dbReference type="InterPro" id="IPR004919">
    <property type="entry name" value="GmrSD_N"/>
</dbReference>
<organism evidence="2 3">
    <name type="scientific">Frisingicoccus caecimuris</name>
    <dbReference type="NCBI Taxonomy" id="1796636"/>
    <lineage>
        <taxon>Bacteria</taxon>
        <taxon>Bacillati</taxon>
        <taxon>Bacillota</taxon>
        <taxon>Clostridia</taxon>
        <taxon>Lachnospirales</taxon>
        <taxon>Lachnospiraceae</taxon>
        <taxon>Frisingicoccus</taxon>
    </lineage>
</organism>
<reference evidence="2 3" key="1">
    <citation type="submission" date="2019-03" db="EMBL/GenBank/DDBJ databases">
        <title>Genomic Encyclopedia of Type Strains, Phase IV (KMG-IV): sequencing the most valuable type-strain genomes for metagenomic binning, comparative biology and taxonomic classification.</title>
        <authorList>
            <person name="Goeker M."/>
        </authorList>
    </citation>
    <scope>NUCLEOTIDE SEQUENCE [LARGE SCALE GENOMIC DNA]</scope>
    <source>
        <strain evidence="2 3">DSM 28559</strain>
    </source>
</reference>
<dbReference type="EMBL" id="SLXA01000003">
    <property type="protein sequence ID" value="TCO85361.1"/>
    <property type="molecule type" value="Genomic_DNA"/>
</dbReference>
<evidence type="ECO:0000259" key="1">
    <source>
        <dbReference type="Pfam" id="PF03235"/>
    </source>
</evidence>
<dbReference type="Proteomes" id="UP000295711">
    <property type="component" value="Unassembled WGS sequence"/>
</dbReference>
<dbReference type="RefSeq" id="WP_132089548.1">
    <property type="nucleotide sequence ID" value="NZ_JANKAQ010000003.1"/>
</dbReference>
<proteinExistence type="predicted"/>
<evidence type="ECO:0000313" key="2">
    <source>
        <dbReference type="EMBL" id="TCO85361.1"/>
    </source>
</evidence>
<evidence type="ECO:0000313" key="3">
    <source>
        <dbReference type="Proteomes" id="UP000295711"/>
    </source>
</evidence>
<name>A0A4R2LJ33_9FIRM</name>
<feature type="domain" description="GmrSD restriction endonucleases N-terminal" evidence="1">
    <location>
        <begin position="15"/>
        <end position="232"/>
    </location>
</feature>